<protein>
    <submittedName>
        <fullName evidence="1">Uncharacterized protein</fullName>
    </submittedName>
</protein>
<name>A0A834IN92_RHYFE</name>
<organism evidence="1 2">
    <name type="scientific">Rhynchophorus ferrugineus</name>
    <name type="common">Red palm weevil</name>
    <name type="synonym">Curculio ferrugineus</name>
    <dbReference type="NCBI Taxonomy" id="354439"/>
    <lineage>
        <taxon>Eukaryota</taxon>
        <taxon>Metazoa</taxon>
        <taxon>Ecdysozoa</taxon>
        <taxon>Arthropoda</taxon>
        <taxon>Hexapoda</taxon>
        <taxon>Insecta</taxon>
        <taxon>Pterygota</taxon>
        <taxon>Neoptera</taxon>
        <taxon>Endopterygota</taxon>
        <taxon>Coleoptera</taxon>
        <taxon>Polyphaga</taxon>
        <taxon>Cucujiformia</taxon>
        <taxon>Curculionidae</taxon>
        <taxon>Dryophthorinae</taxon>
        <taxon>Rhynchophorus</taxon>
    </lineage>
</organism>
<proteinExistence type="predicted"/>
<sequence>MEKIFLVKRCPTPITNRDDTKKFDKNAVCAYNLTANRYFGVFDITLQHPSGSRLADQRHENDQFFFSIAAAPDRRSWKISFRGVGAGGARTNCAETNEPWRGDGETSRGKKVKTDFQFGVTHGARRHATPRTNNLTLKELIKDFPGLYAGARLAWRGLAVVLDEIILFFRGPI</sequence>
<dbReference type="AlphaFoldDB" id="A0A834IN92"/>
<evidence type="ECO:0000313" key="2">
    <source>
        <dbReference type="Proteomes" id="UP000625711"/>
    </source>
</evidence>
<dbReference type="EMBL" id="JAACXV010000149">
    <property type="protein sequence ID" value="KAF7282949.1"/>
    <property type="molecule type" value="Genomic_DNA"/>
</dbReference>
<dbReference type="Proteomes" id="UP000625711">
    <property type="component" value="Unassembled WGS sequence"/>
</dbReference>
<accession>A0A834IN92</accession>
<keyword evidence="2" id="KW-1185">Reference proteome</keyword>
<reference evidence="1" key="1">
    <citation type="submission" date="2020-08" db="EMBL/GenBank/DDBJ databases">
        <title>Genome sequencing and assembly of the red palm weevil Rhynchophorus ferrugineus.</title>
        <authorList>
            <person name="Dias G.B."/>
            <person name="Bergman C.M."/>
            <person name="Manee M."/>
        </authorList>
    </citation>
    <scope>NUCLEOTIDE SEQUENCE</scope>
    <source>
        <strain evidence="1">AA-2017</strain>
        <tissue evidence="1">Whole larva</tissue>
    </source>
</reference>
<evidence type="ECO:0000313" key="1">
    <source>
        <dbReference type="EMBL" id="KAF7282949.1"/>
    </source>
</evidence>
<gene>
    <name evidence="1" type="ORF">GWI33_001759</name>
</gene>
<comment type="caution">
    <text evidence="1">The sequence shown here is derived from an EMBL/GenBank/DDBJ whole genome shotgun (WGS) entry which is preliminary data.</text>
</comment>